<reference evidence="1 2" key="1">
    <citation type="submission" date="2016-05" db="EMBL/GenBank/DDBJ databases">
        <title>A degradative enzymes factory behind the ericoid mycorrhizal symbiosis.</title>
        <authorList>
            <consortium name="DOE Joint Genome Institute"/>
            <person name="Martino E."/>
            <person name="Morin E."/>
            <person name="Grelet G."/>
            <person name="Kuo A."/>
            <person name="Kohler A."/>
            <person name="Daghino S."/>
            <person name="Barry K."/>
            <person name="Choi C."/>
            <person name="Cichocki N."/>
            <person name="Clum A."/>
            <person name="Copeland A."/>
            <person name="Hainaut M."/>
            <person name="Haridas S."/>
            <person name="Labutti K."/>
            <person name="Lindquist E."/>
            <person name="Lipzen A."/>
            <person name="Khouja H.-R."/>
            <person name="Murat C."/>
            <person name="Ohm R."/>
            <person name="Olson A."/>
            <person name="Spatafora J."/>
            <person name="Veneault-Fourrey C."/>
            <person name="Henrissat B."/>
            <person name="Grigoriev I."/>
            <person name="Martin F."/>
            <person name="Perotto S."/>
        </authorList>
    </citation>
    <scope>NUCLEOTIDE SEQUENCE [LARGE SCALE GENOMIC DNA]</scope>
    <source>
        <strain evidence="1 2">UAMH 7357</strain>
    </source>
</reference>
<dbReference type="Proteomes" id="UP000235672">
    <property type="component" value="Unassembled WGS sequence"/>
</dbReference>
<organism evidence="1 2">
    <name type="scientific">Hyaloscypha hepaticicola</name>
    <dbReference type="NCBI Taxonomy" id="2082293"/>
    <lineage>
        <taxon>Eukaryota</taxon>
        <taxon>Fungi</taxon>
        <taxon>Dikarya</taxon>
        <taxon>Ascomycota</taxon>
        <taxon>Pezizomycotina</taxon>
        <taxon>Leotiomycetes</taxon>
        <taxon>Helotiales</taxon>
        <taxon>Hyaloscyphaceae</taxon>
        <taxon>Hyaloscypha</taxon>
    </lineage>
</organism>
<accession>A0A2J6PQH7</accession>
<dbReference type="AlphaFoldDB" id="A0A2J6PQH7"/>
<evidence type="ECO:0000313" key="2">
    <source>
        <dbReference type="Proteomes" id="UP000235672"/>
    </source>
</evidence>
<protein>
    <submittedName>
        <fullName evidence="1">Uncharacterized protein</fullName>
    </submittedName>
</protein>
<name>A0A2J6PQH7_9HELO</name>
<dbReference type="InterPro" id="IPR036770">
    <property type="entry name" value="Ankyrin_rpt-contain_sf"/>
</dbReference>
<proteinExistence type="predicted"/>
<sequence length="198" mass="22540">MATRFSNPDILEHLTNRGSLVGKRHFGKRLGIIQITDHLLEKNHMREALLKITVKSNENKAVKWIIGQLTNVPQTQEVRDSVASYFRTAIKSEKRDTLRSLTLWPNLGWIRNQTYCLINQGASIRRPNIQIQTAFEYSVSSGVEDIINLLAKQKPDLVGLNSLIEAALYRNFPEFLLDIGTYLSAIMISVAMYITPTR</sequence>
<evidence type="ECO:0000313" key="1">
    <source>
        <dbReference type="EMBL" id="PMD16290.1"/>
    </source>
</evidence>
<gene>
    <name evidence="1" type="ORF">NA56DRAFT_708839</name>
</gene>
<keyword evidence="2" id="KW-1185">Reference proteome</keyword>
<dbReference type="SUPFAM" id="SSF48403">
    <property type="entry name" value="Ankyrin repeat"/>
    <property type="match status" value="1"/>
</dbReference>
<dbReference type="EMBL" id="KZ613506">
    <property type="protein sequence ID" value="PMD16290.1"/>
    <property type="molecule type" value="Genomic_DNA"/>
</dbReference>